<proteinExistence type="predicted"/>
<comment type="caution">
    <text evidence="2">The sequence shown here is derived from an EMBL/GenBank/DDBJ whole genome shotgun (WGS) entry which is preliminary data.</text>
</comment>
<name>W7T1Y5_9STRA</name>
<feature type="compositionally biased region" description="Pro residues" evidence="1">
    <location>
        <begin position="81"/>
        <end position="97"/>
    </location>
</feature>
<protein>
    <submittedName>
        <fullName evidence="2">Uncharacterized protein</fullName>
    </submittedName>
</protein>
<evidence type="ECO:0000313" key="3">
    <source>
        <dbReference type="Proteomes" id="UP000019335"/>
    </source>
</evidence>
<dbReference type="PROSITE" id="PS51257">
    <property type="entry name" value="PROKAR_LIPOPROTEIN"/>
    <property type="match status" value="1"/>
</dbReference>
<dbReference type="Proteomes" id="UP000019335">
    <property type="component" value="Unassembled WGS sequence"/>
</dbReference>
<dbReference type="AlphaFoldDB" id="W7T1Y5"/>
<keyword evidence="3" id="KW-1185">Reference proteome</keyword>
<dbReference type="EMBL" id="AZIL01002672">
    <property type="protein sequence ID" value="EWM21060.1"/>
    <property type="molecule type" value="Genomic_DNA"/>
</dbReference>
<accession>W7T1Y5</accession>
<organism evidence="2 3">
    <name type="scientific">Nannochloropsis gaditana</name>
    <dbReference type="NCBI Taxonomy" id="72520"/>
    <lineage>
        <taxon>Eukaryota</taxon>
        <taxon>Sar</taxon>
        <taxon>Stramenopiles</taxon>
        <taxon>Ochrophyta</taxon>
        <taxon>Eustigmatophyceae</taxon>
        <taxon>Eustigmatales</taxon>
        <taxon>Monodopsidaceae</taxon>
        <taxon>Nannochloropsis</taxon>
    </lineage>
</organism>
<gene>
    <name evidence="2" type="ORF">Naga_100654g1</name>
</gene>
<sequence length="120" mass="13388">MFSRRLLSYPHFSSYFIPLSLSSLHQSAGLSACLRKDSHTFILVSRHQHHHFHPIVPRPSLLISHINLLHLPGLFTSSADDPPPQLSMPPSQNPPHLRPILHTTLPGHAACPCSMSRLSL</sequence>
<reference evidence="2 3" key="1">
    <citation type="journal article" date="2014" name="Mol. Plant">
        <title>Chromosome Scale Genome Assembly and Transcriptome Profiling of Nannochloropsis gaditana in Nitrogen Depletion.</title>
        <authorList>
            <person name="Corteggiani Carpinelli E."/>
            <person name="Telatin A."/>
            <person name="Vitulo N."/>
            <person name="Forcato C."/>
            <person name="D'Angelo M."/>
            <person name="Schiavon R."/>
            <person name="Vezzi A."/>
            <person name="Giacometti G.M."/>
            <person name="Morosinotto T."/>
            <person name="Valle G."/>
        </authorList>
    </citation>
    <scope>NUCLEOTIDE SEQUENCE [LARGE SCALE GENOMIC DNA]</scope>
    <source>
        <strain evidence="2 3">B-31</strain>
    </source>
</reference>
<evidence type="ECO:0000313" key="2">
    <source>
        <dbReference type="EMBL" id="EWM21060.1"/>
    </source>
</evidence>
<evidence type="ECO:0000256" key="1">
    <source>
        <dbReference type="SAM" id="MobiDB-lite"/>
    </source>
</evidence>
<feature type="region of interest" description="Disordered" evidence="1">
    <location>
        <begin position="79"/>
        <end position="98"/>
    </location>
</feature>